<feature type="domain" description="Tetracyclin repressor-like C-terminal" evidence="5">
    <location>
        <begin position="97"/>
        <end position="182"/>
    </location>
</feature>
<accession>A0A4Z1BYN0</accession>
<dbReference type="AlphaFoldDB" id="A0A4Z1BYN0"/>
<evidence type="ECO:0000259" key="5">
    <source>
        <dbReference type="Pfam" id="PF16925"/>
    </source>
</evidence>
<evidence type="ECO:0000313" key="7">
    <source>
        <dbReference type="Proteomes" id="UP000297972"/>
    </source>
</evidence>
<organism evidence="6 7">
    <name type="scientific">Paracoccus liaowanqingii</name>
    <dbReference type="NCBI Taxonomy" id="2560053"/>
    <lineage>
        <taxon>Bacteria</taxon>
        <taxon>Pseudomonadati</taxon>
        <taxon>Pseudomonadota</taxon>
        <taxon>Alphaproteobacteria</taxon>
        <taxon>Rhodobacterales</taxon>
        <taxon>Paracoccaceae</taxon>
        <taxon>Paracoccus</taxon>
    </lineage>
</organism>
<evidence type="ECO:0000256" key="1">
    <source>
        <dbReference type="ARBA" id="ARBA00023015"/>
    </source>
</evidence>
<dbReference type="InterPro" id="IPR001647">
    <property type="entry name" value="HTH_TetR"/>
</dbReference>
<name>A0A4Z1BYN0_9RHOB</name>
<dbReference type="PANTHER" id="PTHR47506:SF1">
    <property type="entry name" value="HTH-TYPE TRANSCRIPTIONAL REGULATOR YJDC"/>
    <property type="match status" value="1"/>
</dbReference>
<protein>
    <submittedName>
        <fullName evidence="6">TetR/AcrR family transcriptional regulator</fullName>
    </submittedName>
</protein>
<keyword evidence="7" id="KW-1185">Reference proteome</keyword>
<evidence type="ECO:0000313" key="6">
    <source>
        <dbReference type="EMBL" id="TGN45372.1"/>
    </source>
</evidence>
<proteinExistence type="predicted"/>
<dbReference type="Pfam" id="PF16925">
    <property type="entry name" value="TetR_C_13"/>
    <property type="match status" value="1"/>
</dbReference>
<dbReference type="InterPro" id="IPR009057">
    <property type="entry name" value="Homeodomain-like_sf"/>
</dbReference>
<dbReference type="Proteomes" id="UP000297972">
    <property type="component" value="Unassembled WGS sequence"/>
</dbReference>
<keyword evidence="3" id="KW-0804">Transcription</keyword>
<keyword evidence="2" id="KW-0238">DNA-binding</keyword>
<dbReference type="SUPFAM" id="SSF46689">
    <property type="entry name" value="Homeodomain-like"/>
    <property type="match status" value="1"/>
</dbReference>
<dbReference type="PANTHER" id="PTHR47506">
    <property type="entry name" value="TRANSCRIPTIONAL REGULATORY PROTEIN"/>
    <property type="match status" value="1"/>
</dbReference>
<feature type="domain" description="HTH tetR-type" evidence="4">
    <location>
        <begin position="18"/>
        <end position="62"/>
    </location>
</feature>
<evidence type="ECO:0000256" key="2">
    <source>
        <dbReference type="ARBA" id="ARBA00023125"/>
    </source>
</evidence>
<dbReference type="EMBL" id="SRPG01000312">
    <property type="protein sequence ID" value="TGN45372.1"/>
    <property type="molecule type" value="Genomic_DNA"/>
</dbReference>
<sequence length="203" mass="21905">MARTGRPREFNRDNAVQKALTLFWQHGYEPTSLSQLKEAMGGISPTSFYAAFGSKEELFKEVLSLYRSAEGRVTDVLHDESLDPRQSIETCLRQSARMQTDSSHPPGCLIVVAATNCGPSNDNIVQALRKERQKNHTAIAAQIRRAASTGDLPASTDLDALTATFNSFLVGLSTAARDGATAAELDGAVDQIMQIWGAPGHAS</sequence>
<evidence type="ECO:0000256" key="3">
    <source>
        <dbReference type="ARBA" id="ARBA00023163"/>
    </source>
</evidence>
<dbReference type="SUPFAM" id="SSF48498">
    <property type="entry name" value="Tetracyclin repressor-like, C-terminal domain"/>
    <property type="match status" value="1"/>
</dbReference>
<gene>
    <name evidence="6" type="ORF">E4L95_19745</name>
</gene>
<dbReference type="Gene3D" id="1.10.10.60">
    <property type="entry name" value="Homeodomain-like"/>
    <property type="match status" value="1"/>
</dbReference>
<dbReference type="InterPro" id="IPR011075">
    <property type="entry name" value="TetR_C"/>
</dbReference>
<dbReference type="GO" id="GO:0003677">
    <property type="term" value="F:DNA binding"/>
    <property type="evidence" value="ECO:0007669"/>
    <property type="project" value="UniProtKB-KW"/>
</dbReference>
<dbReference type="InterPro" id="IPR036271">
    <property type="entry name" value="Tet_transcr_reg_TetR-rel_C_sf"/>
</dbReference>
<dbReference type="Pfam" id="PF00440">
    <property type="entry name" value="TetR_N"/>
    <property type="match status" value="1"/>
</dbReference>
<evidence type="ECO:0000259" key="4">
    <source>
        <dbReference type="Pfam" id="PF00440"/>
    </source>
</evidence>
<comment type="caution">
    <text evidence="6">The sequence shown here is derived from an EMBL/GenBank/DDBJ whole genome shotgun (WGS) entry which is preliminary data.</text>
</comment>
<reference evidence="6 7" key="1">
    <citation type="submission" date="2019-03" db="EMBL/GenBank/DDBJ databases">
        <authorList>
            <person name="Li J."/>
        </authorList>
    </citation>
    <scope>NUCLEOTIDE SEQUENCE [LARGE SCALE GENOMIC DNA]</scope>
    <source>
        <strain evidence="6 7">3058</strain>
    </source>
</reference>
<keyword evidence="1" id="KW-0805">Transcription regulation</keyword>
<dbReference type="Gene3D" id="1.10.357.10">
    <property type="entry name" value="Tetracycline Repressor, domain 2"/>
    <property type="match status" value="1"/>
</dbReference>
<dbReference type="OrthoDB" id="9779746at2"/>